<evidence type="ECO:0000256" key="1">
    <source>
        <dbReference type="SAM" id="MobiDB-lite"/>
    </source>
</evidence>
<reference evidence="2" key="1">
    <citation type="submission" date="2015-04" db="UniProtKB">
        <authorList>
            <consortium name="EnsemblPlants"/>
        </authorList>
    </citation>
    <scope>IDENTIFICATION</scope>
    <source>
        <strain evidence="2">SL10</strain>
    </source>
</reference>
<organism evidence="2">
    <name type="scientific">Oryza nivara</name>
    <name type="common">Indian wild rice</name>
    <name type="synonym">Oryza sativa f. spontanea</name>
    <dbReference type="NCBI Taxonomy" id="4536"/>
    <lineage>
        <taxon>Eukaryota</taxon>
        <taxon>Viridiplantae</taxon>
        <taxon>Streptophyta</taxon>
        <taxon>Embryophyta</taxon>
        <taxon>Tracheophyta</taxon>
        <taxon>Spermatophyta</taxon>
        <taxon>Magnoliopsida</taxon>
        <taxon>Liliopsida</taxon>
        <taxon>Poales</taxon>
        <taxon>Poaceae</taxon>
        <taxon>BOP clade</taxon>
        <taxon>Oryzoideae</taxon>
        <taxon>Oryzeae</taxon>
        <taxon>Oryzinae</taxon>
        <taxon>Oryza</taxon>
    </lineage>
</organism>
<sequence length="98" mass="11354">MHLIKDRRQIHQIVGKEIQQARSEILRKPTDVIKVFRWSWAVQRRGEGRHWGVMKGDAGEAVRRERRGAAQARRLHGGAAQAQRLGTRNCEARRVPQK</sequence>
<dbReference type="HOGENOM" id="CLU_2337230_0_0_1"/>
<proteinExistence type="predicted"/>
<keyword evidence="3" id="KW-1185">Reference proteome</keyword>
<dbReference type="Gramene" id="ONIVA08G17630.1">
    <property type="protein sequence ID" value="ONIVA08G17630.1"/>
    <property type="gene ID" value="ONIVA08G17630"/>
</dbReference>
<evidence type="ECO:0000313" key="3">
    <source>
        <dbReference type="Proteomes" id="UP000006591"/>
    </source>
</evidence>
<dbReference type="EnsemblPlants" id="ONIVA08G17630.1">
    <property type="protein sequence ID" value="ONIVA08G17630.1"/>
    <property type="gene ID" value="ONIVA08G17630"/>
</dbReference>
<accession>A0A0E0ICI0</accession>
<dbReference type="AlphaFoldDB" id="A0A0E0ICI0"/>
<protein>
    <submittedName>
        <fullName evidence="2">Uncharacterized protein</fullName>
    </submittedName>
</protein>
<reference evidence="2" key="2">
    <citation type="submission" date="2018-04" db="EMBL/GenBank/DDBJ databases">
        <title>OnivRS2 (Oryza nivara Reference Sequence Version 2).</title>
        <authorList>
            <person name="Zhang J."/>
            <person name="Kudrna D."/>
            <person name="Lee S."/>
            <person name="Talag J."/>
            <person name="Rajasekar S."/>
            <person name="Welchert J."/>
            <person name="Hsing Y.-I."/>
            <person name="Wing R.A."/>
        </authorList>
    </citation>
    <scope>NUCLEOTIDE SEQUENCE [LARGE SCALE GENOMIC DNA]</scope>
    <source>
        <strain evidence="2">SL10</strain>
    </source>
</reference>
<dbReference type="Proteomes" id="UP000006591">
    <property type="component" value="Chromosome 8"/>
</dbReference>
<evidence type="ECO:0000313" key="2">
    <source>
        <dbReference type="EnsemblPlants" id="ONIVA08G17630.1"/>
    </source>
</evidence>
<name>A0A0E0ICI0_ORYNI</name>
<feature type="region of interest" description="Disordered" evidence="1">
    <location>
        <begin position="68"/>
        <end position="98"/>
    </location>
</feature>